<reference evidence="6 7" key="1">
    <citation type="submission" date="2023-01" db="EMBL/GenBank/DDBJ databases">
        <title>Novel species of the genus Vogesella isolated from rivers.</title>
        <authorList>
            <person name="Lu H."/>
        </authorList>
    </citation>
    <scope>NUCLEOTIDE SEQUENCE [LARGE SCALE GENOMIC DNA]</scope>
    <source>
        <strain evidence="6 7">DC21W</strain>
    </source>
</reference>
<keyword evidence="7" id="KW-1185">Reference proteome</keyword>
<dbReference type="PANTHER" id="PTHR48111:SF6">
    <property type="entry name" value="TRANSCRIPTIONAL REGULATORY PROTEIN CREB"/>
    <property type="match status" value="1"/>
</dbReference>
<keyword evidence="1 3" id="KW-0238">DNA-binding</keyword>
<dbReference type="InterPro" id="IPR036388">
    <property type="entry name" value="WH-like_DNA-bd_sf"/>
</dbReference>
<accession>A0ABT5IUX4</accession>
<dbReference type="PROSITE" id="PS51755">
    <property type="entry name" value="OMPR_PHOB"/>
    <property type="match status" value="1"/>
</dbReference>
<dbReference type="SUPFAM" id="SSF52172">
    <property type="entry name" value="CheY-like"/>
    <property type="match status" value="1"/>
</dbReference>
<dbReference type="InterPro" id="IPR011006">
    <property type="entry name" value="CheY-like_superfamily"/>
</dbReference>
<dbReference type="EMBL" id="JAQQLF010000004">
    <property type="protein sequence ID" value="MDC7716308.1"/>
    <property type="molecule type" value="Genomic_DNA"/>
</dbReference>
<feature type="DNA-binding region" description="OmpR/PhoB-type" evidence="3">
    <location>
        <begin position="125"/>
        <end position="225"/>
    </location>
</feature>
<dbReference type="Pfam" id="PF00486">
    <property type="entry name" value="Trans_reg_C"/>
    <property type="match status" value="1"/>
</dbReference>
<feature type="domain" description="Response regulatory" evidence="4">
    <location>
        <begin position="5"/>
        <end position="118"/>
    </location>
</feature>
<evidence type="ECO:0000313" key="7">
    <source>
        <dbReference type="Proteomes" id="UP001219956"/>
    </source>
</evidence>
<evidence type="ECO:0000256" key="2">
    <source>
        <dbReference type="PROSITE-ProRule" id="PRU00169"/>
    </source>
</evidence>
<dbReference type="Pfam" id="PF00072">
    <property type="entry name" value="Response_reg"/>
    <property type="match status" value="1"/>
</dbReference>
<dbReference type="Gene3D" id="1.10.10.10">
    <property type="entry name" value="Winged helix-like DNA-binding domain superfamily/Winged helix DNA-binding domain"/>
    <property type="match status" value="1"/>
</dbReference>
<name>A0ABT5IUX4_9NEIS</name>
<dbReference type="SUPFAM" id="SSF46894">
    <property type="entry name" value="C-terminal effector domain of the bipartite response regulators"/>
    <property type="match status" value="1"/>
</dbReference>
<dbReference type="PANTHER" id="PTHR48111">
    <property type="entry name" value="REGULATOR OF RPOS"/>
    <property type="match status" value="1"/>
</dbReference>
<dbReference type="SMART" id="SM00448">
    <property type="entry name" value="REC"/>
    <property type="match status" value="1"/>
</dbReference>
<evidence type="ECO:0000259" key="4">
    <source>
        <dbReference type="PROSITE" id="PS50110"/>
    </source>
</evidence>
<comment type="caution">
    <text evidence="6">The sequence shown here is derived from an EMBL/GenBank/DDBJ whole genome shotgun (WGS) entry which is preliminary data.</text>
</comment>
<keyword evidence="2" id="KW-0597">Phosphoprotein</keyword>
<sequence length="226" mass="24731">MSAYRILLAEDEPAIADTLLYALQREGWQVRHCTLARDAEAALAAEPPQLLILDIGLPDDSGLALLGRLRRYSELPVMLLTARADEVDRVLGLELGADDYVVKPFSPREVVARVRAILKRSQPAAAAANPGGLFCHEAAARRIRFAGQALALTPSEYRVLATLLARPGQVFSRSQLLDALGEAAEDSFERTIDSHIKSLRAKLRQVRADLDPIVTHRGFGYALEQG</sequence>
<dbReference type="PROSITE" id="PS50110">
    <property type="entry name" value="RESPONSE_REGULATORY"/>
    <property type="match status" value="1"/>
</dbReference>
<dbReference type="Gene3D" id="3.40.50.2300">
    <property type="match status" value="1"/>
</dbReference>
<dbReference type="InterPro" id="IPR016032">
    <property type="entry name" value="Sig_transdc_resp-reg_C-effctor"/>
</dbReference>
<evidence type="ECO:0000259" key="5">
    <source>
        <dbReference type="PROSITE" id="PS51755"/>
    </source>
</evidence>
<evidence type="ECO:0000256" key="1">
    <source>
        <dbReference type="ARBA" id="ARBA00023125"/>
    </source>
</evidence>
<dbReference type="InterPro" id="IPR001789">
    <property type="entry name" value="Sig_transdc_resp-reg_receiver"/>
</dbReference>
<evidence type="ECO:0000256" key="3">
    <source>
        <dbReference type="PROSITE-ProRule" id="PRU01091"/>
    </source>
</evidence>
<dbReference type="InterPro" id="IPR039420">
    <property type="entry name" value="WalR-like"/>
</dbReference>
<dbReference type="Proteomes" id="UP001219956">
    <property type="component" value="Unassembled WGS sequence"/>
</dbReference>
<feature type="domain" description="OmpR/PhoB-type" evidence="5">
    <location>
        <begin position="125"/>
        <end position="225"/>
    </location>
</feature>
<evidence type="ECO:0000313" key="6">
    <source>
        <dbReference type="EMBL" id="MDC7716308.1"/>
    </source>
</evidence>
<organism evidence="6 7">
    <name type="scientific">Vogesella aquatica</name>
    <dbReference type="NCBI Taxonomy" id="2984206"/>
    <lineage>
        <taxon>Bacteria</taxon>
        <taxon>Pseudomonadati</taxon>
        <taxon>Pseudomonadota</taxon>
        <taxon>Betaproteobacteria</taxon>
        <taxon>Neisseriales</taxon>
        <taxon>Chromobacteriaceae</taxon>
        <taxon>Vogesella</taxon>
    </lineage>
</organism>
<dbReference type="InterPro" id="IPR001867">
    <property type="entry name" value="OmpR/PhoB-type_DNA-bd"/>
</dbReference>
<feature type="modified residue" description="4-aspartylphosphate" evidence="2">
    <location>
        <position position="54"/>
    </location>
</feature>
<dbReference type="CDD" id="cd00383">
    <property type="entry name" value="trans_reg_C"/>
    <property type="match status" value="1"/>
</dbReference>
<proteinExistence type="predicted"/>
<dbReference type="Gene3D" id="6.10.250.690">
    <property type="match status" value="1"/>
</dbReference>
<dbReference type="NCBIfam" id="NF008296">
    <property type="entry name" value="PRK11083.1"/>
    <property type="match status" value="1"/>
</dbReference>
<dbReference type="SMART" id="SM00862">
    <property type="entry name" value="Trans_reg_C"/>
    <property type="match status" value="1"/>
</dbReference>
<gene>
    <name evidence="6" type="primary">creB</name>
    <name evidence="6" type="ORF">PQU95_03610</name>
</gene>
<dbReference type="RefSeq" id="WP_272750729.1">
    <property type="nucleotide sequence ID" value="NZ_JAQQLF010000004.1"/>
</dbReference>
<protein>
    <submittedName>
        <fullName evidence="6">Two-component system response regulator CreB</fullName>
    </submittedName>
</protein>